<accession>A0ACC5Z4J6</accession>
<sequence>MGRSPGSEVPLLLLFVSFVSSLSPPLPRVFLPFQELQTSHSIEFYTLSEKQMDYRILYVDEDQDRMYVGCKDHLLSMDINNITQGTLKIHWPASNAKIEECQMAGKDPTEKVFHVSSKSESGKGRCSFNPQVNTVSVMLNQELFSGVYIDFMGTDAAIFRSLTNRNAVRTDQHNSKWLSEPVFIDAHLIPDGSDPNDAKLYFFLRERLTDNSGNTRNIHTMVARVCPNDAGGQRSLVNKWTTFLKARMVCSVVEEDGTETHFDELESVFLLETENPKGLLLYGLFTSTSSVFKGSAVCVYNMADVLTVFNGPFAHRDGPNFQWTAFQGRMPYPRPGTVNRGTVQKVVVLPTNRSLDEDLILEELEVFKKPAAITNLRISSKKQQLYVSSEYGVSQVSLHRCHAYGSACADCCLARDPYCAWDGRSCSPFYPTGKRRSRRQDIMHGNPLTQCRGFNLKAYRNAVEMSQYGVKNNTTFLEYRGTVQKVVVLPTNRSLDEDLILEELEVFKKPAAITNLRISSKKQQLYVSSEYGVSQVSLHRCHAYGSACADCCLARDPYCAWDGRSCSPFYPTGKRRSRRQDIMHGNPLTQCRGFNLKAYRNAVEMSQYGVKNNTTFLESYRNAVEMSQYGVKNNTTFLECSPKSPQASVQWLIQRENDRRKEVKMSERVVATEHGLLIRSVQLSDQGLYHCIATENGFKRTLAKIRLHVLSEALLSVLSDKRSSSWKPKALASALGPSETLAMQQYCKERQQLQSFRVNPRGDMGKLKPLLENRKSRNRRNHRHAE</sequence>
<evidence type="ECO:0000313" key="1">
    <source>
        <dbReference type="EMBL" id="MCJ8742939.1"/>
    </source>
</evidence>
<dbReference type="EMBL" id="CM040992">
    <property type="protein sequence ID" value="MCJ8742939.1"/>
    <property type="molecule type" value="Genomic_DNA"/>
</dbReference>
<keyword evidence="2" id="KW-1185">Reference proteome</keyword>
<protein>
    <submittedName>
        <fullName evidence="1">Uncharacterized protein</fullName>
    </submittedName>
</protein>
<gene>
    <name evidence="1" type="ORF">PDJAM_G00088050</name>
</gene>
<name>A0ACC5Z4J6_9TELE</name>
<organism evidence="1 2">
    <name type="scientific">Pangasius djambal</name>
    <dbReference type="NCBI Taxonomy" id="1691987"/>
    <lineage>
        <taxon>Eukaryota</taxon>
        <taxon>Metazoa</taxon>
        <taxon>Chordata</taxon>
        <taxon>Craniata</taxon>
        <taxon>Vertebrata</taxon>
        <taxon>Euteleostomi</taxon>
        <taxon>Actinopterygii</taxon>
        <taxon>Neopterygii</taxon>
        <taxon>Teleostei</taxon>
        <taxon>Ostariophysi</taxon>
        <taxon>Siluriformes</taxon>
        <taxon>Pangasiidae</taxon>
        <taxon>Pangasius</taxon>
    </lineage>
</organism>
<proteinExistence type="predicted"/>
<dbReference type="Proteomes" id="UP000830395">
    <property type="component" value="Chromosome 18"/>
</dbReference>
<evidence type="ECO:0000313" key="2">
    <source>
        <dbReference type="Proteomes" id="UP000830395"/>
    </source>
</evidence>
<comment type="caution">
    <text evidence="1">The sequence shown here is derived from an EMBL/GenBank/DDBJ whole genome shotgun (WGS) entry which is preliminary data.</text>
</comment>
<reference evidence="1" key="1">
    <citation type="submission" date="2020-02" db="EMBL/GenBank/DDBJ databases">
        <title>Genome sequencing of the panga catfish, Pangasius djambal.</title>
        <authorList>
            <person name="Wen M."/>
            <person name="Zahm M."/>
            <person name="Roques C."/>
            <person name="Cabau C."/>
            <person name="Klopp C."/>
            <person name="Donnadieu C."/>
            <person name="Jouanno E."/>
            <person name="Avarre J.-C."/>
            <person name="Campet M."/>
            <person name="Ha T."/>
            <person name="Dugue R."/>
            <person name="Lampietro C."/>
            <person name="Louis A."/>
            <person name="Herpin A."/>
            <person name="Echchiki A."/>
            <person name="Berthelot C."/>
            <person name="Parey E."/>
            <person name="Roest-Crollius H."/>
            <person name="Braasch I."/>
            <person name="Postlethwait J.H."/>
            <person name="Bobe J."/>
            <person name="Montfort J."/>
            <person name="Bouchez O."/>
            <person name="Begum T."/>
            <person name="Schartl M."/>
            <person name="Gustiano R."/>
            <person name="Guiguen Y."/>
        </authorList>
    </citation>
    <scope>NUCLEOTIDE SEQUENCE</scope>
    <source>
        <strain evidence="1">Pdj_M5554</strain>
    </source>
</reference>